<dbReference type="EMBL" id="BAABCM010000015">
    <property type="protein sequence ID" value="GAA3845333.1"/>
    <property type="molecule type" value="Genomic_DNA"/>
</dbReference>
<dbReference type="InterPro" id="IPR036249">
    <property type="entry name" value="Thioredoxin-like_sf"/>
</dbReference>
<dbReference type="Proteomes" id="UP001501624">
    <property type="component" value="Unassembled WGS sequence"/>
</dbReference>
<dbReference type="Gene3D" id="3.40.30.10">
    <property type="entry name" value="Glutaredoxin"/>
    <property type="match status" value="1"/>
</dbReference>
<comment type="caution">
    <text evidence="1">The sequence shown here is derived from an EMBL/GenBank/DDBJ whole genome shotgun (WGS) entry which is preliminary data.</text>
</comment>
<dbReference type="SUPFAM" id="SSF52833">
    <property type="entry name" value="Thioredoxin-like"/>
    <property type="match status" value="1"/>
</dbReference>
<name>A0ABP7JHR2_9PSEU</name>
<keyword evidence="2" id="KW-1185">Reference proteome</keyword>
<dbReference type="Pfam" id="PF05768">
    <property type="entry name" value="Glrx-like"/>
    <property type="match status" value="1"/>
</dbReference>
<accession>A0ABP7JHR2</accession>
<evidence type="ECO:0000313" key="1">
    <source>
        <dbReference type="EMBL" id="GAA3845333.1"/>
    </source>
</evidence>
<dbReference type="InterPro" id="IPR008554">
    <property type="entry name" value="Glutaredoxin-like"/>
</dbReference>
<gene>
    <name evidence="1" type="ORF">GCM10022380_74340</name>
</gene>
<evidence type="ECO:0008006" key="3">
    <source>
        <dbReference type="Google" id="ProtNLM"/>
    </source>
</evidence>
<evidence type="ECO:0000313" key="2">
    <source>
        <dbReference type="Proteomes" id="UP001501624"/>
    </source>
</evidence>
<protein>
    <recommendedName>
        <fullName evidence="3">Glutaredoxin</fullName>
    </recommendedName>
</protein>
<reference evidence="2" key="1">
    <citation type="journal article" date="2019" name="Int. J. Syst. Evol. Microbiol.">
        <title>The Global Catalogue of Microorganisms (GCM) 10K type strain sequencing project: providing services to taxonomists for standard genome sequencing and annotation.</title>
        <authorList>
            <consortium name="The Broad Institute Genomics Platform"/>
            <consortium name="The Broad Institute Genome Sequencing Center for Infectious Disease"/>
            <person name="Wu L."/>
            <person name="Ma J."/>
        </authorList>
    </citation>
    <scope>NUCLEOTIDE SEQUENCE [LARGE SCALE GENOMIC DNA]</scope>
    <source>
        <strain evidence="2">JCM 17017</strain>
    </source>
</reference>
<sequence length="88" mass="9835">MTEPVQITLLTQHDCGFCDQAKQVLNRLADEYPLQVSEIDLASPEGQRLATQAGVLFAPGVLVDAQPFSFGRLSERKLRRKLNTRVHT</sequence>
<organism evidence="1 2">
    <name type="scientific">Amycolatopsis tucumanensis</name>
    <dbReference type="NCBI Taxonomy" id="401106"/>
    <lineage>
        <taxon>Bacteria</taxon>
        <taxon>Bacillati</taxon>
        <taxon>Actinomycetota</taxon>
        <taxon>Actinomycetes</taxon>
        <taxon>Pseudonocardiales</taxon>
        <taxon>Pseudonocardiaceae</taxon>
        <taxon>Amycolatopsis</taxon>
    </lineage>
</organism>
<proteinExistence type="predicted"/>
<dbReference type="RefSeq" id="WP_237337774.1">
    <property type="nucleotide sequence ID" value="NZ_BAABCM010000015.1"/>
</dbReference>